<reference evidence="12 13" key="1">
    <citation type="submission" date="2020-01" db="EMBL/GenBank/DDBJ databases">
        <authorList>
            <person name="Gupta K D."/>
        </authorList>
    </citation>
    <scope>NUCLEOTIDE SEQUENCE [LARGE SCALE GENOMIC DNA]</scope>
</reference>
<feature type="transmembrane region" description="Helical" evidence="10">
    <location>
        <begin position="1345"/>
        <end position="1365"/>
    </location>
</feature>
<evidence type="ECO:0000256" key="7">
    <source>
        <dbReference type="ARBA" id="ARBA00022989"/>
    </source>
</evidence>
<feature type="region of interest" description="Disordered" evidence="9">
    <location>
        <begin position="855"/>
        <end position="882"/>
    </location>
</feature>
<dbReference type="SUPFAM" id="SSF52540">
    <property type="entry name" value="P-loop containing nucleoside triphosphate hydrolases"/>
    <property type="match status" value="2"/>
</dbReference>
<feature type="transmembrane region" description="Helical" evidence="10">
    <location>
        <begin position="806"/>
        <end position="827"/>
    </location>
</feature>
<feature type="transmembrane region" description="Helical" evidence="10">
    <location>
        <begin position="667"/>
        <end position="688"/>
    </location>
</feature>
<dbReference type="Pfam" id="PF14510">
    <property type="entry name" value="ABC_trans_N"/>
    <property type="match status" value="1"/>
</dbReference>
<dbReference type="Pfam" id="PF01061">
    <property type="entry name" value="ABC2_membrane"/>
    <property type="match status" value="2"/>
</dbReference>
<evidence type="ECO:0000256" key="4">
    <source>
        <dbReference type="ARBA" id="ARBA00022692"/>
    </source>
</evidence>
<dbReference type="InterPro" id="IPR003593">
    <property type="entry name" value="AAA+_ATPase"/>
</dbReference>
<evidence type="ECO:0000256" key="9">
    <source>
        <dbReference type="SAM" id="MobiDB-lite"/>
    </source>
</evidence>
<comment type="caution">
    <text evidence="12">The sequence shown here is derived from an EMBL/GenBank/DDBJ whole genome shotgun (WGS) entry which is preliminary data.</text>
</comment>
<name>A0A8S0VRG3_CYCAE</name>
<feature type="transmembrane region" description="Helical" evidence="10">
    <location>
        <begin position="1304"/>
        <end position="1333"/>
    </location>
</feature>
<feature type="compositionally biased region" description="Low complexity" evidence="9">
    <location>
        <begin position="93"/>
        <end position="107"/>
    </location>
</feature>
<dbReference type="GO" id="GO:0005524">
    <property type="term" value="F:ATP binding"/>
    <property type="evidence" value="ECO:0007669"/>
    <property type="project" value="UniProtKB-KW"/>
</dbReference>
<dbReference type="InterPro" id="IPR010929">
    <property type="entry name" value="PDR_CDR_ABC"/>
</dbReference>
<feature type="domain" description="ABC transporter" evidence="11">
    <location>
        <begin position="900"/>
        <end position="1138"/>
    </location>
</feature>
<feature type="region of interest" description="Disordered" evidence="9">
    <location>
        <begin position="1"/>
        <end position="37"/>
    </location>
</feature>
<dbReference type="InterPro" id="IPR003439">
    <property type="entry name" value="ABC_transporter-like_ATP-bd"/>
</dbReference>
<dbReference type="FunFam" id="3.40.50.300:FF:000054">
    <property type="entry name" value="ABC multidrug transporter atrF"/>
    <property type="match status" value="1"/>
</dbReference>
<feature type="transmembrane region" description="Helical" evidence="10">
    <location>
        <begin position="1230"/>
        <end position="1251"/>
    </location>
</feature>
<dbReference type="GO" id="GO:0016020">
    <property type="term" value="C:membrane"/>
    <property type="evidence" value="ECO:0007669"/>
    <property type="project" value="UniProtKB-SubCell"/>
</dbReference>
<keyword evidence="13" id="KW-1185">Reference proteome</keyword>
<dbReference type="Pfam" id="PF00005">
    <property type="entry name" value="ABC_tran"/>
    <property type="match status" value="2"/>
</dbReference>
<dbReference type="InterPro" id="IPR043926">
    <property type="entry name" value="ABCG_dom"/>
</dbReference>
<feature type="transmembrane region" description="Helical" evidence="10">
    <location>
        <begin position="1372"/>
        <end position="1391"/>
    </location>
</feature>
<evidence type="ECO:0000256" key="10">
    <source>
        <dbReference type="SAM" id="Phobius"/>
    </source>
</evidence>
<dbReference type="CDD" id="cd03233">
    <property type="entry name" value="ABCG_PDR_domain1"/>
    <property type="match status" value="1"/>
</dbReference>
<dbReference type="Proteomes" id="UP000467700">
    <property type="component" value="Unassembled WGS sequence"/>
</dbReference>
<feature type="transmembrane region" description="Helical" evidence="10">
    <location>
        <begin position="557"/>
        <end position="581"/>
    </location>
</feature>
<feature type="transmembrane region" description="Helical" evidence="10">
    <location>
        <begin position="1263"/>
        <end position="1283"/>
    </location>
</feature>
<dbReference type="InterPro" id="IPR034003">
    <property type="entry name" value="ABCG_PDR_2"/>
</dbReference>
<keyword evidence="6" id="KW-0067">ATP-binding</keyword>
<dbReference type="PROSITE" id="PS50893">
    <property type="entry name" value="ABC_TRANSPORTER_2"/>
    <property type="match status" value="2"/>
</dbReference>
<dbReference type="GO" id="GO:0016887">
    <property type="term" value="F:ATP hydrolysis activity"/>
    <property type="evidence" value="ECO:0007669"/>
    <property type="project" value="InterPro"/>
</dbReference>
<organism evidence="12 13">
    <name type="scientific">Cyclocybe aegerita</name>
    <name type="common">Black poplar mushroom</name>
    <name type="synonym">Agrocybe aegerita</name>
    <dbReference type="NCBI Taxonomy" id="1973307"/>
    <lineage>
        <taxon>Eukaryota</taxon>
        <taxon>Fungi</taxon>
        <taxon>Dikarya</taxon>
        <taxon>Basidiomycota</taxon>
        <taxon>Agaricomycotina</taxon>
        <taxon>Agaricomycetes</taxon>
        <taxon>Agaricomycetidae</taxon>
        <taxon>Agaricales</taxon>
        <taxon>Agaricineae</taxon>
        <taxon>Bolbitiaceae</taxon>
        <taxon>Cyclocybe</taxon>
    </lineage>
</organism>
<dbReference type="InterPro" id="IPR027417">
    <property type="entry name" value="P-loop_NTPase"/>
</dbReference>
<feature type="region of interest" description="Disordered" evidence="9">
    <location>
        <begin position="93"/>
        <end position="131"/>
    </location>
</feature>
<evidence type="ECO:0000256" key="1">
    <source>
        <dbReference type="ARBA" id="ARBA00004141"/>
    </source>
</evidence>
<dbReference type="Gene3D" id="3.40.50.300">
    <property type="entry name" value="P-loop containing nucleotide triphosphate hydrolases"/>
    <property type="match status" value="2"/>
</dbReference>
<dbReference type="PROSITE" id="PS00211">
    <property type="entry name" value="ABC_TRANSPORTER_1"/>
    <property type="match status" value="1"/>
</dbReference>
<dbReference type="InterPro" id="IPR013525">
    <property type="entry name" value="ABC2_TM"/>
</dbReference>
<dbReference type="InterPro" id="IPR017871">
    <property type="entry name" value="ABC_transporter-like_CS"/>
</dbReference>
<keyword evidence="3" id="KW-0813">Transport</keyword>
<feature type="compositionally biased region" description="Polar residues" evidence="9">
    <location>
        <begin position="7"/>
        <end position="30"/>
    </location>
</feature>
<keyword evidence="8 10" id="KW-0472">Membrane</keyword>
<evidence type="ECO:0000256" key="6">
    <source>
        <dbReference type="ARBA" id="ARBA00022840"/>
    </source>
</evidence>
<comment type="similarity">
    <text evidence="2">Belongs to the ABC transporter superfamily. ABCG family. PDR (TC 3.A.1.205) subfamily.</text>
</comment>
<dbReference type="EMBL" id="CACVBS010000039">
    <property type="protein sequence ID" value="CAA7263375.1"/>
    <property type="molecule type" value="Genomic_DNA"/>
</dbReference>
<feature type="transmembrane region" description="Helical" evidence="10">
    <location>
        <begin position="700"/>
        <end position="718"/>
    </location>
</feature>
<protein>
    <recommendedName>
        <fullName evidence="11">ABC transporter domain-containing protein</fullName>
    </recommendedName>
</protein>
<dbReference type="PANTHER" id="PTHR19241">
    <property type="entry name" value="ATP-BINDING CASSETTE TRANSPORTER"/>
    <property type="match status" value="1"/>
</dbReference>
<dbReference type="Pfam" id="PF19055">
    <property type="entry name" value="ABC2_membrane_7"/>
    <property type="match status" value="1"/>
</dbReference>
<dbReference type="OrthoDB" id="245989at2759"/>
<evidence type="ECO:0000256" key="3">
    <source>
        <dbReference type="ARBA" id="ARBA00022448"/>
    </source>
</evidence>
<dbReference type="InterPro" id="IPR029481">
    <property type="entry name" value="ABC_trans_N"/>
</dbReference>
<feature type="compositionally biased region" description="Basic and acidic residues" evidence="9">
    <location>
        <begin position="855"/>
        <end position="869"/>
    </location>
</feature>
<dbReference type="CDD" id="cd03232">
    <property type="entry name" value="ABCG_PDR_domain2"/>
    <property type="match status" value="1"/>
</dbReference>
<feature type="transmembrane region" description="Helical" evidence="10">
    <location>
        <begin position="635"/>
        <end position="661"/>
    </location>
</feature>
<feature type="compositionally biased region" description="Polar residues" evidence="9">
    <location>
        <begin position="108"/>
        <end position="125"/>
    </location>
</feature>
<keyword evidence="5" id="KW-0547">Nucleotide-binding</keyword>
<feature type="domain" description="ABC transporter" evidence="11">
    <location>
        <begin position="188"/>
        <end position="439"/>
    </location>
</feature>
<dbReference type="InterPro" id="IPR034001">
    <property type="entry name" value="ABCG_PDR_1"/>
</dbReference>
<keyword evidence="4 10" id="KW-0812">Transmembrane</keyword>
<sequence>MNPPPQGEQSRLTDIQEGIETSSFPTSASPGQLPENVANCPERDLRCLSFYAPPPIERHPSPPTASLRPLYARGRSHSVVSVDFFDPQGVRQLSRTLSRQSQQTQSSHHTAAPSTISEDASSDSEVTLPAGGDKPVDFAKILRYVLRRRDEEDIKSRYLGVVFENLRVVGLGASASFQPTLGSFLNPLNLISQIKTLRHPPLRTILNGFTGVVRPGEMLLVLGRPGSGCTTLLKVLANLRSEYHSVEGDVFYDSLTSAQVAQRYRGDVQYCPEDDVHFPTLTVDQTLHFATKTRAPQTRIDETSRVDYSRRVTDILMTIFGLNHVKDTPVGDASIRGVSGGEKKRVSISETLATRSLITSWDNSTRGLDSSTALEFVRALRIATDLCKNTTLVSIYQAGESLYEIFDKVCLVYEGREVYYGPANMARQYFIDMGYVPAPRQTTPDFLVSVTDKLGRVMIKDEDDTRSQEAGSPPIPQTAAEFEQYFKESEVMKMNLEDIAAYKADNVDKREKVDSYHASAKGEQARHTRTRSPYMISIPMQVRIVMLRRIQIMKGNLTAQALQTFTFVMQAVILGTLFIKIPDSTSAYFSRGGVLFFSVFAPSLFSSSEIPALFAQRPILSRHQKAAMYHPMIEALALTIVDIPFTLVTVILFTVIIYFVVQLQQTAAQFFTFFVFILAICLVMKAFFRGLAAAFRDEAPAQAVAGVMLLLLSLYTGYQIPRPSMIGALRWISYINPVLYSFSGIMTNEFHTLDGECSNLVPSGPGYEGISLSNQVCTVVGSQPGQSTVTGNIYLALSFEYYYSDLWRNFGIIIAFGVFFMLCLLIFTEFNTGLSGESSVLLFKRGSKAQVVKEAEATTTSRPDEEKTQIPDQPTSVNSEEEEERMKKALADQPKMKDVFTWSNLSYVVPVTGGDRKLLDEVSGYVAPGKLTALMGASGAGKTTLLNVLAERVNTGVVTGHRFFNGQGLPADFQAQTGYCQQMDTHVSLQTVREALRFSARLRQPASVPTSEKDAYAEKCLEMCGLEPFADAIVGSLGVEQKKRTTIAVELAAKPKLLLFLDEPTSGLDSQSAWAIMSFLRSLADNGQAILCTIHQPSAELFSVFDRLLLLRKGGQTVYFGEVGDSAQTIIDYFEANSARKCKSGENPAEYMLDVIGAGATATTDVNWREVWLNSNESKEATTSIEKIHQQGRNLPPVDSTFKSQFATSWAYQTRALLKRQYLSYWRNPTYLMSKMSLNIIGGLLIGFTFFKSKDTLQGNQNKLFAIFMGTILSAPLGQQLHVPYISSRNIYEIRERESRMYHWSALTTAQILVEIPWNVLGSTLFFLCWYWTVGFASDRGGYTYLMYGVSFPLYYTTIALAVASMSPTAEIAGLMFSFLFSFVLTFNGVLQPYSQLGWWRWMYHLSPFTYLIGGILGQAIGEQPINCSSTELVTVEPPFGQTCGAYMAQYISSRGGYLANPNASSGCLFCSSRTTDEWMGPTFNIFYSQHWRNFGIFCAYIVFNFCAVYIATYLVRVRSHRRGGGHVAQKVSELWDKFKKSS</sequence>
<evidence type="ECO:0000313" key="13">
    <source>
        <dbReference type="Proteomes" id="UP000467700"/>
    </source>
</evidence>
<gene>
    <name evidence="12" type="ORF">AAE3_LOCUS5698</name>
</gene>
<dbReference type="SMART" id="SM00382">
    <property type="entry name" value="AAA"/>
    <property type="match status" value="2"/>
</dbReference>
<evidence type="ECO:0000256" key="8">
    <source>
        <dbReference type="ARBA" id="ARBA00023136"/>
    </source>
</evidence>
<evidence type="ECO:0000256" key="5">
    <source>
        <dbReference type="ARBA" id="ARBA00022741"/>
    </source>
</evidence>
<evidence type="ECO:0000256" key="2">
    <source>
        <dbReference type="ARBA" id="ARBA00006012"/>
    </source>
</evidence>
<accession>A0A8S0VRG3</accession>
<dbReference type="GO" id="GO:0140359">
    <property type="term" value="F:ABC-type transporter activity"/>
    <property type="evidence" value="ECO:0007669"/>
    <property type="project" value="InterPro"/>
</dbReference>
<feature type="transmembrane region" description="Helical" evidence="10">
    <location>
        <begin position="593"/>
        <end position="614"/>
    </location>
</feature>
<keyword evidence="7 10" id="KW-1133">Transmembrane helix</keyword>
<evidence type="ECO:0000313" key="12">
    <source>
        <dbReference type="EMBL" id="CAA7263375.1"/>
    </source>
</evidence>
<evidence type="ECO:0000259" key="11">
    <source>
        <dbReference type="PROSITE" id="PS50893"/>
    </source>
</evidence>
<proteinExistence type="inferred from homology"/>
<feature type="transmembrane region" description="Helical" evidence="10">
    <location>
        <begin position="1495"/>
        <end position="1516"/>
    </location>
</feature>
<dbReference type="Pfam" id="PF06422">
    <property type="entry name" value="PDR_CDR"/>
    <property type="match status" value="2"/>
</dbReference>
<comment type="subcellular location">
    <subcellularLocation>
        <location evidence="1">Membrane</location>
        <topology evidence="1">Multi-pass membrane protein</topology>
    </subcellularLocation>
</comment>